<dbReference type="Gene3D" id="1.10.260.40">
    <property type="entry name" value="lambda repressor-like DNA-binding domains"/>
    <property type="match status" value="1"/>
</dbReference>
<comment type="caution">
    <text evidence="1">The sequence shown here is derived from an EMBL/GenBank/DDBJ whole genome shotgun (WGS) entry which is preliminary data.</text>
</comment>
<accession>A0A5D4KFT7</accession>
<gene>
    <name evidence="1" type="ORF">FZC79_10535</name>
</gene>
<evidence type="ECO:0008006" key="3">
    <source>
        <dbReference type="Google" id="ProtNLM"/>
    </source>
</evidence>
<dbReference type="EMBL" id="VTEH01000006">
    <property type="protein sequence ID" value="TYR75595.1"/>
    <property type="molecule type" value="Genomic_DNA"/>
</dbReference>
<dbReference type="Proteomes" id="UP000323317">
    <property type="component" value="Unassembled WGS sequence"/>
</dbReference>
<protein>
    <recommendedName>
        <fullName evidence="3">XRE family transcriptional regulator</fullName>
    </recommendedName>
</protein>
<dbReference type="AlphaFoldDB" id="A0A5D4KFT7"/>
<sequence length="76" mass="8744">MKSKVRSRLGEIIEAKGLKMKWVAEQIEATQSQVTNWCKNEKGYANSTPNVVYILKLQRVLGVSVEEMFEEVEIEQ</sequence>
<evidence type="ECO:0000313" key="2">
    <source>
        <dbReference type="Proteomes" id="UP000323317"/>
    </source>
</evidence>
<dbReference type="InterPro" id="IPR010982">
    <property type="entry name" value="Lambda_DNA-bd_dom_sf"/>
</dbReference>
<proteinExistence type="predicted"/>
<organism evidence="1 2">
    <name type="scientific">Rossellomorea vietnamensis</name>
    <dbReference type="NCBI Taxonomy" id="218284"/>
    <lineage>
        <taxon>Bacteria</taxon>
        <taxon>Bacillati</taxon>
        <taxon>Bacillota</taxon>
        <taxon>Bacilli</taxon>
        <taxon>Bacillales</taxon>
        <taxon>Bacillaceae</taxon>
        <taxon>Rossellomorea</taxon>
    </lineage>
</organism>
<dbReference type="RefSeq" id="WP_148946772.1">
    <property type="nucleotide sequence ID" value="NZ_VTEH01000006.1"/>
</dbReference>
<dbReference type="SUPFAM" id="SSF47413">
    <property type="entry name" value="lambda repressor-like DNA-binding domains"/>
    <property type="match status" value="1"/>
</dbReference>
<evidence type="ECO:0000313" key="1">
    <source>
        <dbReference type="EMBL" id="TYR75595.1"/>
    </source>
</evidence>
<reference evidence="1 2" key="1">
    <citation type="submission" date="2019-08" db="EMBL/GenBank/DDBJ databases">
        <title>Bacillus genomes from the desert of Cuatro Cienegas, Coahuila.</title>
        <authorList>
            <person name="Olmedo-Alvarez G."/>
        </authorList>
    </citation>
    <scope>NUCLEOTIDE SEQUENCE [LARGE SCALE GENOMIC DNA]</scope>
    <source>
        <strain evidence="1 2">CH40_1T</strain>
    </source>
</reference>
<name>A0A5D4KFT7_9BACI</name>
<dbReference type="GO" id="GO:0003677">
    <property type="term" value="F:DNA binding"/>
    <property type="evidence" value="ECO:0007669"/>
    <property type="project" value="InterPro"/>
</dbReference>